<feature type="transmembrane region" description="Helical" evidence="2">
    <location>
        <begin position="239"/>
        <end position="260"/>
    </location>
</feature>
<dbReference type="GO" id="GO:0006508">
    <property type="term" value="P:proteolysis"/>
    <property type="evidence" value="ECO:0007669"/>
    <property type="project" value="UniProtKB-KW"/>
</dbReference>
<organism evidence="4 5">
    <name type="scientific">Paraurantiacibacter namhicola</name>
    <dbReference type="NCBI Taxonomy" id="645517"/>
    <lineage>
        <taxon>Bacteria</taxon>
        <taxon>Pseudomonadati</taxon>
        <taxon>Pseudomonadota</taxon>
        <taxon>Alphaproteobacteria</taxon>
        <taxon>Sphingomonadales</taxon>
        <taxon>Erythrobacteraceae</taxon>
        <taxon>Paraurantiacibacter</taxon>
    </lineage>
</organism>
<feature type="transmembrane region" description="Helical" evidence="2">
    <location>
        <begin position="60"/>
        <end position="82"/>
    </location>
</feature>
<dbReference type="RefSeq" id="WP_083989174.1">
    <property type="nucleotide sequence ID" value="NZ_CP016545.1"/>
</dbReference>
<name>A0A1C7D648_9SPHN</name>
<dbReference type="OrthoDB" id="378663at2"/>
<feature type="transmembrane region" description="Helical" evidence="2">
    <location>
        <begin position="180"/>
        <end position="205"/>
    </location>
</feature>
<proteinExistence type="predicted"/>
<dbReference type="EMBL" id="CP016545">
    <property type="protein sequence ID" value="ANU06939.1"/>
    <property type="molecule type" value="Genomic_DNA"/>
</dbReference>
<evidence type="ECO:0000313" key="5">
    <source>
        <dbReference type="Proteomes" id="UP000092698"/>
    </source>
</evidence>
<feature type="transmembrane region" description="Helical" evidence="2">
    <location>
        <begin position="149"/>
        <end position="173"/>
    </location>
</feature>
<feature type="transmembrane region" description="Helical" evidence="2">
    <location>
        <begin position="103"/>
        <end position="129"/>
    </location>
</feature>
<evidence type="ECO:0000259" key="3">
    <source>
        <dbReference type="Pfam" id="PF02517"/>
    </source>
</evidence>
<dbReference type="STRING" id="645517.A6F65_00617"/>
<dbReference type="Proteomes" id="UP000092698">
    <property type="component" value="Chromosome"/>
</dbReference>
<protein>
    <submittedName>
        <fullName evidence="4">CAAX amino terminal protease self-immunity</fullName>
    </submittedName>
</protein>
<keyword evidence="5" id="KW-1185">Reference proteome</keyword>
<keyword evidence="2" id="KW-0472">Membrane</keyword>
<dbReference type="GO" id="GO:0004175">
    <property type="term" value="F:endopeptidase activity"/>
    <property type="evidence" value="ECO:0007669"/>
    <property type="project" value="UniProtKB-ARBA"/>
</dbReference>
<dbReference type="AlphaFoldDB" id="A0A1C7D648"/>
<feature type="region of interest" description="Disordered" evidence="1">
    <location>
        <begin position="1"/>
        <end position="20"/>
    </location>
</feature>
<reference evidence="4 5" key="1">
    <citation type="submission" date="2016-07" db="EMBL/GenBank/DDBJ databases">
        <title>Complete genome sequence of Altererythrobacter namhicola JCM 16345T, containing esterase-encoding genes.</title>
        <authorList>
            <person name="Cheng H."/>
            <person name="Wu Y.-H."/>
            <person name="Jian S.-L."/>
            <person name="Huo Y.-Y."/>
            <person name="Wang C.-S."/>
            <person name="Xu X.-W."/>
        </authorList>
    </citation>
    <scope>NUCLEOTIDE SEQUENCE [LARGE SCALE GENOMIC DNA]</scope>
    <source>
        <strain evidence="4 5">JCM 16345</strain>
    </source>
</reference>
<keyword evidence="4" id="KW-0378">Hydrolase</keyword>
<keyword evidence="4" id="KW-0645">Protease</keyword>
<feature type="transmembrane region" description="Helical" evidence="2">
    <location>
        <begin position="211"/>
        <end position="232"/>
    </location>
</feature>
<feature type="domain" description="CAAX prenyl protease 2/Lysostaphin resistance protein A-like" evidence="3">
    <location>
        <begin position="146"/>
        <end position="249"/>
    </location>
</feature>
<dbReference type="GO" id="GO:0080120">
    <property type="term" value="P:CAAX-box protein maturation"/>
    <property type="evidence" value="ECO:0007669"/>
    <property type="project" value="UniProtKB-ARBA"/>
</dbReference>
<sequence length="261" mass="27738">MERGKLDQGVMDRTDGRAEKPARPGLSLAFAVFVLGMFGVASLGLLPLEDNLPDGVDVPRAVLLLNPAILVLVASFAGWFAAPRAGLHAPVLEEALVRGDWRLPLRAALMPALFVGVVGMVTLLAYGAITASYFASEGAEMAQPLATRMLYGGITEEVLLRWGMMSVLALLLLKVRLPRAAALWTANILAAVLFGLGHFPILFAVMPDPPLWLLALVLAANAGLGVLFGWLYMRRGLEAAIIAHALTHLFAVSVMAVLAAI</sequence>
<evidence type="ECO:0000256" key="1">
    <source>
        <dbReference type="SAM" id="MobiDB-lite"/>
    </source>
</evidence>
<feature type="transmembrane region" description="Helical" evidence="2">
    <location>
        <begin position="26"/>
        <end position="48"/>
    </location>
</feature>
<evidence type="ECO:0000313" key="4">
    <source>
        <dbReference type="EMBL" id="ANU06939.1"/>
    </source>
</evidence>
<gene>
    <name evidence="4" type="ORF">A6F65_00617</name>
</gene>
<dbReference type="KEGG" id="anh:A6F65_00617"/>
<dbReference type="InterPro" id="IPR003675">
    <property type="entry name" value="Rce1/LyrA-like_dom"/>
</dbReference>
<dbReference type="Pfam" id="PF02517">
    <property type="entry name" value="Rce1-like"/>
    <property type="match status" value="1"/>
</dbReference>
<keyword evidence="2" id="KW-1133">Transmembrane helix</keyword>
<evidence type="ECO:0000256" key="2">
    <source>
        <dbReference type="SAM" id="Phobius"/>
    </source>
</evidence>
<keyword evidence="2" id="KW-0812">Transmembrane</keyword>
<accession>A0A1C7D648</accession>
<dbReference type="PATRIC" id="fig|645517.4.peg.619"/>